<dbReference type="AlphaFoldDB" id="A0A1H6BJ20"/>
<sequence length="232" mass="26339">MNDLSIAPLSAIQTVTTTDQVFESLYHALITFKLAPGTKVSEIEIAKALGVSRQPVRDAFFRLSQVGFLLIRPQRATLITKISSQAVLQASFIRTALETACFLDAVNTMTEDDFDEIRSLLAQQKTAIAADERSKFHELDDRMHQRICEMSGHGYAWALIQEQKAHMDRVRFLSLSFGQQTAFDQHLSITDALFARDADAVQKHLEEHLGRIKYILPQIREEHPQYFEDSDT</sequence>
<dbReference type="GO" id="GO:0003700">
    <property type="term" value="F:DNA-binding transcription factor activity"/>
    <property type="evidence" value="ECO:0007669"/>
    <property type="project" value="InterPro"/>
</dbReference>
<dbReference type="InterPro" id="IPR011711">
    <property type="entry name" value="GntR_C"/>
</dbReference>
<gene>
    <name evidence="5" type="ORF">SAMN04488045_3591</name>
</gene>
<organism evidence="5 6">
    <name type="scientific">Thalassococcus halodurans</name>
    <dbReference type="NCBI Taxonomy" id="373675"/>
    <lineage>
        <taxon>Bacteria</taxon>
        <taxon>Pseudomonadati</taxon>
        <taxon>Pseudomonadota</taxon>
        <taxon>Alphaproteobacteria</taxon>
        <taxon>Rhodobacterales</taxon>
        <taxon>Roseobacteraceae</taxon>
        <taxon>Thalassococcus</taxon>
    </lineage>
</organism>
<reference evidence="5 6" key="1">
    <citation type="submission" date="2016-10" db="EMBL/GenBank/DDBJ databases">
        <authorList>
            <person name="de Groot N.N."/>
        </authorList>
    </citation>
    <scope>NUCLEOTIDE SEQUENCE [LARGE SCALE GENOMIC DNA]</scope>
    <source>
        <strain evidence="5 6">DSM 26915</strain>
    </source>
</reference>
<dbReference type="SUPFAM" id="SSF48008">
    <property type="entry name" value="GntR ligand-binding domain-like"/>
    <property type="match status" value="1"/>
</dbReference>
<dbReference type="Gene3D" id="1.10.10.10">
    <property type="entry name" value="Winged helix-like DNA-binding domain superfamily/Winged helix DNA-binding domain"/>
    <property type="match status" value="1"/>
</dbReference>
<dbReference type="InterPro" id="IPR036388">
    <property type="entry name" value="WH-like_DNA-bd_sf"/>
</dbReference>
<dbReference type="InterPro" id="IPR036390">
    <property type="entry name" value="WH_DNA-bd_sf"/>
</dbReference>
<keyword evidence="1" id="KW-0805">Transcription regulation</keyword>
<evidence type="ECO:0000256" key="3">
    <source>
        <dbReference type="ARBA" id="ARBA00023163"/>
    </source>
</evidence>
<dbReference type="InterPro" id="IPR000524">
    <property type="entry name" value="Tscrpt_reg_HTH_GntR"/>
</dbReference>
<dbReference type="PANTHER" id="PTHR43537">
    <property type="entry name" value="TRANSCRIPTIONAL REGULATOR, GNTR FAMILY"/>
    <property type="match status" value="1"/>
</dbReference>
<dbReference type="SMART" id="SM00895">
    <property type="entry name" value="FCD"/>
    <property type="match status" value="1"/>
</dbReference>
<dbReference type="GO" id="GO:0003677">
    <property type="term" value="F:DNA binding"/>
    <property type="evidence" value="ECO:0007669"/>
    <property type="project" value="UniProtKB-KW"/>
</dbReference>
<protein>
    <submittedName>
        <fullName evidence="5">Transcriptional regulator, GntR family</fullName>
    </submittedName>
</protein>
<dbReference type="SUPFAM" id="SSF46785">
    <property type="entry name" value="Winged helix' DNA-binding domain"/>
    <property type="match status" value="1"/>
</dbReference>
<dbReference type="Proteomes" id="UP000236752">
    <property type="component" value="Unassembled WGS sequence"/>
</dbReference>
<accession>A0A1H6BJ20</accession>
<dbReference type="SMART" id="SM00345">
    <property type="entry name" value="HTH_GNTR"/>
    <property type="match status" value="1"/>
</dbReference>
<keyword evidence="2" id="KW-0238">DNA-binding</keyword>
<dbReference type="Gene3D" id="1.20.120.530">
    <property type="entry name" value="GntR ligand-binding domain-like"/>
    <property type="match status" value="1"/>
</dbReference>
<evidence type="ECO:0000256" key="1">
    <source>
        <dbReference type="ARBA" id="ARBA00023015"/>
    </source>
</evidence>
<evidence type="ECO:0000256" key="2">
    <source>
        <dbReference type="ARBA" id="ARBA00023125"/>
    </source>
</evidence>
<dbReference type="EMBL" id="FNUZ01000007">
    <property type="protein sequence ID" value="SEG60739.1"/>
    <property type="molecule type" value="Genomic_DNA"/>
</dbReference>
<evidence type="ECO:0000313" key="5">
    <source>
        <dbReference type="EMBL" id="SEG60739.1"/>
    </source>
</evidence>
<evidence type="ECO:0000259" key="4">
    <source>
        <dbReference type="PROSITE" id="PS50949"/>
    </source>
</evidence>
<dbReference type="Pfam" id="PF00392">
    <property type="entry name" value="GntR"/>
    <property type="match status" value="1"/>
</dbReference>
<name>A0A1H6BJ20_9RHOB</name>
<feature type="domain" description="HTH gntR-type" evidence="4">
    <location>
        <begin position="15"/>
        <end position="82"/>
    </location>
</feature>
<dbReference type="OrthoDB" id="9788098at2"/>
<dbReference type="RefSeq" id="WP_103911785.1">
    <property type="nucleotide sequence ID" value="NZ_FNUZ01000007.1"/>
</dbReference>
<keyword evidence="6" id="KW-1185">Reference proteome</keyword>
<dbReference type="PROSITE" id="PS50949">
    <property type="entry name" value="HTH_GNTR"/>
    <property type="match status" value="1"/>
</dbReference>
<dbReference type="InterPro" id="IPR008920">
    <property type="entry name" value="TF_FadR/GntR_C"/>
</dbReference>
<proteinExistence type="predicted"/>
<evidence type="ECO:0000313" key="6">
    <source>
        <dbReference type="Proteomes" id="UP000236752"/>
    </source>
</evidence>
<dbReference type="Pfam" id="PF07729">
    <property type="entry name" value="FCD"/>
    <property type="match status" value="1"/>
</dbReference>
<dbReference type="PANTHER" id="PTHR43537:SF6">
    <property type="entry name" value="HTH-TYPE TRANSCRIPTIONAL REPRESSOR RSPR"/>
    <property type="match status" value="1"/>
</dbReference>
<keyword evidence="3" id="KW-0804">Transcription</keyword>